<comment type="caution">
    <text evidence="1">The sequence shown here is derived from an EMBL/GenBank/DDBJ whole genome shotgun (WGS) entry which is preliminary data.</text>
</comment>
<evidence type="ECO:0000313" key="2">
    <source>
        <dbReference type="Proteomes" id="UP001176940"/>
    </source>
</evidence>
<organism evidence="1 2">
    <name type="scientific">Ranitomeya imitator</name>
    <name type="common">mimic poison frog</name>
    <dbReference type="NCBI Taxonomy" id="111125"/>
    <lineage>
        <taxon>Eukaryota</taxon>
        <taxon>Metazoa</taxon>
        <taxon>Chordata</taxon>
        <taxon>Craniata</taxon>
        <taxon>Vertebrata</taxon>
        <taxon>Euteleostomi</taxon>
        <taxon>Amphibia</taxon>
        <taxon>Batrachia</taxon>
        <taxon>Anura</taxon>
        <taxon>Neobatrachia</taxon>
        <taxon>Hyloidea</taxon>
        <taxon>Dendrobatidae</taxon>
        <taxon>Dendrobatinae</taxon>
        <taxon>Ranitomeya</taxon>
    </lineage>
</organism>
<gene>
    <name evidence="1" type="ORF">RIMI_LOCUS7599492</name>
</gene>
<accession>A0ABN9LF78</accession>
<dbReference type="PANTHER" id="PTHR21301">
    <property type="entry name" value="REVERSE TRANSCRIPTASE"/>
    <property type="match status" value="1"/>
</dbReference>
<name>A0ABN9LF78_9NEOB</name>
<evidence type="ECO:0000313" key="1">
    <source>
        <dbReference type="EMBL" id="CAJ0938545.1"/>
    </source>
</evidence>
<dbReference type="PANTHER" id="PTHR21301:SF12">
    <property type="match status" value="1"/>
</dbReference>
<proteinExistence type="predicted"/>
<dbReference type="EMBL" id="CAUEEQ010014499">
    <property type="protein sequence ID" value="CAJ0938545.1"/>
    <property type="molecule type" value="Genomic_DNA"/>
</dbReference>
<sequence length="259" mass="29372">MEDDVSPLREDWPCASPTHVAPLGVYGVRPAAMTTSAHRGKHLQEVVLDGQRLIGFCDSGAFLTLADPRVVRPEAIHRGTEIVIELAGGQSRTIPTATVDLNFGFGVRRSKNVYSSRFWGHVRGWRHYINDIFLVWDGDRDELELFFQYLNDLYPELGFTMDCSQTKMQFLDTCVYKSGGRLHTDLFVKGMDRNNILHYSSEHPRRIVESLPWSQLLRVPSHSGILIATTARFVTFQRYIRDVPAISLCLTCSCDQGPR</sequence>
<dbReference type="Proteomes" id="UP001176940">
    <property type="component" value="Unassembled WGS sequence"/>
</dbReference>
<reference evidence="1" key="1">
    <citation type="submission" date="2023-07" db="EMBL/GenBank/DDBJ databases">
        <authorList>
            <person name="Stuckert A."/>
        </authorList>
    </citation>
    <scope>NUCLEOTIDE SEQUENCE</scope>
</reference>
<keyword evidence="2" id="KW-1185">Reference proteome</keyword>
<protein>
    <submittedName>
        <fullName evidence="1">Uncharacterized protein</fullName>
    </submittedName>
</protein>